<reference evidence="1" key="1">
    <citation type="submission" date="2014-09" db="EMBL/GenBank/DDBJ databases">
        <authorList>
            <person name="Magalhaes I.L.F."/>
            <person name="Oliveira U."/>
            <person name="Santos F.R."/>
            <person name="Vidigal T.H.D.A."/>
            <person name="Brescovit A.D."/>
            <person name="Santos A.J."/>
        </authorList>
    </citation>
    <scope>NUCLEOTIDE SEQUENCE</scope>
    <source>
        <tissue evidence="1">Shoot tissue taken approximately 20 cm above the soil surface</tissue>
    </source>
</reference>
<accession>A0A0A8YDX4</accession>
<protein>
    <submittedName>
        <fullName evidence="1">Uncharacterized protein</fullName>
    </submittedName>
</protein>
<evidence type="ECO:0000313" key="1">
    <source>
        <dbReference type="EMBL" id="JAD24289.1"/>
    </source>
</evidence>
<name>A0A0A8YDX4_ARUDO</name>
<dbReference type="EMBL" id="GBRH01273606">
    <property type="protein sequence ID" value="JAD24289.1"/>
    <property type="molecule type" value="Transcribed_RNA"/>
</dbReference>
<organism evidence="1">
    <name type="scientific">Arundo donax</name>
    <name type="common">Giant reed</name>
    <name type="synonym">Donax arundinaceus</name>
    <dbReference type="NCBI Taxonomy" id="35708"/>
    <lineage>
        <taxon>Eukaryota</taxon>
        <taxon>Viridiplantae</taxon>
        <taxon>Streptophyta</taxon>
        <taxon>Embryophyta</taxon>
        <taxon>Tracheophyta</taxon>
        <taxon>Spermatophyta</taxon>
        <taxon>Magnoliopsida</taxon>
        <taxon>Liliopsida</taxon>
        <taxon>Poales</taxon>
        <taxon>Poaceae</taxon>
        <taxon>PACMAD clade</taxon>
        <taxon>Arundinoideae</taxon>
        <taxon>Arundineae</taxon>
        <taxon>Arundo</taxon>
    </lineage>
</organism>
<reference evidence="1" key="2">
    <citation type="journal article" date="2015" name="Data Brief">
        <title>Shoot transcriptome of the giant reed, Arundo donax.</title>
        <authorList>
            <person name="Barrero R.A."/>
            <person name="Guerrero F.D."/>
            <person name="Moolhuijzen P."/>
            <person name="Goolsby J.A."/>
            <person name="Tidwell J."/>
            <person name="Bellgard S.E."/>
            <person name="Bellgard M.I."/>
        </authorList>
    </citation>
    <scope>NUCLEOTIDE SEQUENCE</scope>
    <source>
        <tissue evidence="1">Shoot tissue taken approximately 20 cm above the soil surface</tissue>
    </source>
</reference>
<proteinExistence type="predicted"/>
<dbReference type="AlphaFoldDB" id="A0A0A8YDX4"/>
<sequence>MHSVLKWMQVREHHFFTITHMKDKKTKIINIE</sequence>